<comment type="caution">
    <text evidence="4">The sequence shown here is derived from an EMBL/GenBank/DDBJ whole genome shotgun (WGS) entry which is preliminary data.</text>
</comment>
<feature type="region of interest" description="Disordered" evidence="2">
    <location>
        <begin position="145"/>
        <end position="192"/>
    </location>
</feature>
<evidence type="ECO:0000256" key="1">
    <source>
        <dbReference type="SAM" id="Coils"/>
    </source>
</evidence>
<keyword evidence="5" id="KW-1185">Reference proteome</keyword>
<keyword evidence="3" id="KW-0732">Signal</keyword>
<reference evidence="4 5" key="1">
    <citation type="submission" date="2020-03" db="EMBL/GenBank/DDBJ databases">
        <title>Isolation and identification of active actinomycetes.</title>
        <authorList>
            <person name="Sun X."/>
        </authorList>
    </citation>
    <scope>NUCLEOTIDE SEQUENCE [LARGE SCALE GENOMIC DNA]</scope>
    <source>
        <strain evidence="4 5">NEAU-D13</strain>
    </source>
</reference>
<dbReference type="RefSeq" id="WP_166046256.1">
    <property type="nucleotide sequence ID" value="NZ_JAAMPJ010000003.1"/>
</dbReference>
<gene>
    <name evidence="4" type="ORF">G7043_15245</name>
</gene>
<dbReference type="EMBL" id="JAAMPJ010000003">
    <property type="protein sequence ID" value="NGY60285.1"/>
    <property type="molecule type" value="Genomic_DNA"/>
</dbReference>
<feature type="chain" id="PRO_5028886478" description="Secreted protein" evidence="3">
    <location>
        <begin position="33"/>
        <end position="286"/>
    </location>
</feature>
<protein>
    <recommendedName>
        <fullName evidence="6">Secreted protein</fullName>
    </recommendedName>
</protein>
<accession>A0A7C9RPM5</accession>
<keyword evidence="1" id="KW-0175">Coiled coil</keyword>
<evidence type="ECO:0008006" key="6">
    <source>
        <dbReference type="Google" id="ProtNLM"/>
    </source>
</evidence>
<evidence type="ECO:0000313" key="5">
    <source>
        <dbReference type="Proteomes" id="UP000481360"/>
    </source>
</evidence>
<dbReference type="Proteomes" id="UP000481360">
    <property type="component" value="Unassembled WGS sequence"/>
</dbReference>
<sequence length="286" mass="28877">MSRAHAKPERRKRVLVAGVAIAATLTTGGAIAAFAAGENNNTAGQSIACPTPVIGVAVPAQAQAEVQRELANLDKQIAEANNRLRTSAGQGGPNFVQNAIVGPLKDKRVAALNRIETAIGRVAAKPEGLERFAPCGVGTAPAVAAAPAQGSGNNGNNNANAGNNNGNAGNNNGNAGNNAGNNNGAGTGSSASGKTIECPLPVVQNVPAQAKAEVDRELANLGKQQAEANERLRTSAGQGGPNFVQNAILGPLKDKRVAALNRIETAIGRVAAKPEGLERFATCSLK</sequence>
<organism evidence="4 5">
    <name type="scientific">Lentzea alba</name>
    <dbReference type="NCBI Taxonomy" id="2714351"/>
    <lineage>
        <taxon>Bacteria</taxon>
        <taxon>Bacillati</taxon>
        <taxon>Actinomycetota</taxon>
        <taxon>Actinomycetes</taxon>
        <taxon>Pseudonocardiales</taxon>
        <taxon>Pseudonocardiaceae</taxon>
        <taxon>Lentzea</taxon>
    </lineage>
</organism>
<evidence type="ECO:0000256" key="2">
    <source>
        <dbReference type="SAM" id="MobiDB-lite"/>
    </source>
</evidence>
<evidence type="ECO:0000313" key="4">
    <source>
        <dbReference type="EMBL" id="NGY60285.1"/>
    </source>
</evidence>
<evidence type="ECO:0000256" key="3">
    <source>
        <dbReference type="SAM" id="SignalP"/>
    </source>
</evidence>
<feature type="signal peptide" evidence="3">
    <location>
        <begin position="1"/>
        <end position="32"/>
    </location>
</feature>
<feature type="coiled-coil region" evidence="1">
    <location>
        <begin position="63"/>
        <end position="90"/>
    </location>
</feature>
<proteinExistence type="predicted"/>
<name>A0A7C9RPM5_9PSEU</name>
<dbReference type="AlphaFoldDB" id="A0A7C9RPM5"/>